<feature type="domain" description="Myb/SANT-like" evidence="1">
    <location>
        <begin position="6"/>
        <end position="87"/>
    </location>
</feature>
<gene>
    <name evidence="2" type="ORF">PAHAL_6G064100</name>
</gene>
<evidence type="ECO:0000313" key="2">
    <source>
        <dbReference type="EMBL" id="PVH36384.1"/>
    </source>
</evidence>
<reference evidence="2" key="1">
    <citation type="submission" date="2018-04" db="EMBL/GenBank/DDBJ databases">
        <title>WGS assembly of Panicum hallii.</title>
        <authorList>
            <person name="Lovell J."/>
            <person name="Jenkins J."/>
            <person name="Lowry D."/>
            <person name="Mamidi S."/>
            <person name="Sreedasyam A."/>
            <person name="Weng X."/>
            <person name="Barry K."/>
            <person name="Bonette J."/>
            <person name="Campitelli B."/>
            <person name="Daum C."/>
            <person name="Gordon S."/>
            <person name="Gould B."/>
            <person name="Lipzen A."/>
            <person name="Macqueen A."/>
            <person name="Palacio-Mejia J."/>
            <person name="Plott C."/>
            <person name="Shakirov E."/>
            <person name="Shu S."/>
            <person name="Yoshinaga Y."/>
            <person name="Zane M."/>
            <person name="Rokhsar D."/>
            <person name="Grimwood J."/>
            <person name="Schmutz J."/>
            <person name="Juenger T."/>
        </authorList>
    </citation>
    <scope>NUCLEOTIDE SEQUENCE [LARGE SCALE GENOMIC DNA]</scope>
    <source>
        <strain evidence="2">FIL2</strain>
    </source>
</reference>
<accession>A0A2T8IFD8</accession>
<dbReference type="Gramene" id="PVH36384">
    <property type="protein sequence ID" value="PVH36384"/>
    <property type="gene ID" value="PAHAL_6G064100"/>
</dbReference>
<evidence type="ECO:0000259" key="1">
    <source>
        <dbReference type="Pfam" id="PF12776"/>
    </source>
</evidence>
<dbReference type="Proteomes" id="UP000243499">
    <property type="component" value="Chromosome 6"/>
</dbReference>
<dbReference type="EMBL" id="CM008051">
    <property type="protein sequence ID" value="PVH36384.1"/>
    <property type="molecule type" value="Genomic_DNA"/>
</dbReference>
<dbReference type="Pfam" id="PF12776">
    <property type="entry name" value="Myb_DNA-bind_3"/>
    <property type="match status" value="1"/>
</dbReference>
<dbReference type="AlphaFoldDB" id="A0A2T8IFD8"/>
<organism evidence="2">
    <name type="scientific">Panicum hallii</name>
    <dbReference type="NCBI Taxonomy" id="206008"/>
    <lineage>
        <taxon>Eukaryota</taxon>
        <taxon>Viridiplantae</taxon>
        <taxon>Streptophyta</taxon>
        <taxon>Embryophyta</taxon>
        <taxon>Tracheophyta</taxon>
        <taxon>Spermatophyta</taxon>
        <taxon>Magnoliopsida</taxon>
        <taxon>Liliopsida</taxon>
        <taxon>Poales</taxon>
        <taxon>Poaceae</taxon>
        <taxon>PACMAD clade</taxon>
        <taxon>Panicoideae</taxon>
        <taxon>Panicodae</taxon>
        <taxon>Paniceae</taxon>
        <taxon>Panicinae</taxon>
        <taxon>Panicum</taxon>
        <taxon>Panicum sect. Panicum</taxon>
    </lineage>
</organism>
<sequence>MRTLQNYSLDLCVAEKEKLNYNKKGLTKIGWSNLCRNFLQQTGRTYDSKQLQNKFNSLKRQYKYWIQLKDKSGGGWNNNTGTIGSNEDEDGTVLCVGGIGDKTPSRGSEENLAPLSEDNVGRSCVDRVAQRSGKEHIVDSPPPKKTKSMEYYVECTYERMLQRNRYERSATTREQEMTELLQLAEEDGVSNGSELYFIATELFRSPGRHAAHRSIKAAKSRIAWLRWTWDNVKKK</sequence>
<dbReference type="PANTHER" id="PTHR47069">
    <property type="match status" value="1"/>
</dbReference>
<dbReference type="PANTHER" id="PTHR47069:SF8">
    <property type="entry name" value="MYB_SANT-LIKE DOMAIN-CONTAINING PROTEIN"/>
    <property type="match status" value="1"/>
</dbReference>
<proteinExistence type="predicted"/>
<protein>
    <recommendedName>
        <fullName evidence="1">Myb/SANT-like domain-containing protein</fullName>
    </recommendedName>
</protein>
<name>A0A2T8IFD8_9POAL</name>
<dbReference type="InterPro" id="IPR024752">
    <property type="entry name" value="Myb/SANT-like_dom"/>
</dbReference>